<dbReference type="EMBL" id="JANBOH010000144">
    <property type="protein sequence ID" value="KAJ1644759.1"/>
    <property type="molecule type" value="Genomic_DNA"/>
</dbReference>
<keyword evidence="4" id="KW-1185">Reference proteome</keyword>
<keyword evidence="2" id="KW-0732">Signal</keyword>
<accession>A0A9W8CI25</accession>
<evidence type="ECO:0000256" key="1">
    <source>
        <dbReference type="ARBA" id="ARBA00022801"/>
    </source>
</evidence>
<dbReference type="PANTHER" id="PTHR45648:SF22">
    <property type="entry name" value="GDSL LIPASE_ACYLHYDROLASE FAMILY PROTEIN (AFU_ORTHOLOGUE AFUA_4G14700)"/>
    <property type="match status" value="1"/>
</dbReference>
<evidence type="ECO:0000313" key="4">
    <source>
        <dbReference type="Proteomes" id="UP001145021"/>
    </source>
</evidence>
<dbReference type="InterPro" id="IPR036514">
    <property type="entry name" value="SGNH_hydro_sf"/>
</dbReference>
<dbReference type="InterPro" id="IPR051058">
    <property type="entry name" value="GDSL_Est/Lipase"/>
</dbReference>
<dbReference type="InterPro" id="IPR001087">
    <property type="entry name" value="GDSL"/>
</dbReference>
<dbReference type="Pfam" id="PF00657">
    <property type="entry name" value="Lipase_GDSL"/>
    <property type="match status" value="1"/>
</dbReference>
<dbReference type="Gene3D" id="3.40.50.1110">
    <property type="entry name" value="SGNH hydrolase"/>
    <property type="match status" value="1"/>
</dbReference>
<gene>
    <name evidence="3" type="ORF">LPJ64_003589</name>
</gene>
<comment type="caution">
    <text evidence="3">The sequence shown here is derived from an EMBL/GenBank/DDBJ whole genome shotgun (WGS) entry which is preliminary data.</text>
</comment>
<proteinExistence type="predicted"/>
<dbReference type="SUPFAM" id="SSF52266">
    <property type="entry name" value="SGNH hydrolase"/>
    <property type="match status" value="1"/>
</dbReference>
<keyword evidence="1" id="KW-0378">Hydrolase</keyword>
<dbReference type="Proteomes" id="UP001145021">
    <property type="component" value="Unassembled WGS sequence"/>
</dbReference>
<reference evidence="3" key="1">
    <citation type="submission" date="2022-07" db="EMBL/GenBank/DDBJ databases">
        <title>Phylogenomic reconstructions and comparative analyses of Kickxellomycotina fungi.</title>
        <authorList>
            <person name="Reynolds N.K."/>
            <person name="Stajich J.E."/>
            <person name="Barry K."/>
            <person name="Grigoriev I.V."/>
            <person name="Crous P."/>
            <person name="Smith M.E."/>
        </authorList>
    </citation>
    <scope>NUCLEOTIDE SEQUENCE</scope>
    <source>
        <strain evidence="3">NBRC 105413</strain>
    </source>
</reference>
<dbReference type="AlphaFoldDB" id="A0A9W8CI25"/>
<organism evidence="3 4">
    <name type="scientific">Coemansia asiatica</name>
    <dbReference type="NCBI Taxonomy" id="1052880"/>
    <lineage>
        <taxon>Eukaryota</taxon>
        <taxon>Fungi</taxon>
        <taxon>Fungi incertae sedis</taxon>
        <taxon>Zoopagomycota</taxon>
        <taxon>Kickxellomycotina</taxon>
        <taxon>Kickxellomycetes</taxon>
        <taxon>Kickxellales</taxon>
        <taxon>Kickxellaceae</taxon>
        <taxon>Coemansia</taxon>
    </lineage>
</organism>
<dbReference type="CDD" id="cd01846">
    <property type="entry name" value="fatty_acyltransferase_like"/>
    <property type="match status" value="1"/>
</dbReference>
<dbReference type="PANTHER" id="PTHR45648">
    <property type="entry name" value="GDSL LIPASE/ACYLHYDROLASE FAMILY PROTEIN (AFU_ORTHOLOGUE AFUA_4G14700)"/>
    <property type="match status" value="1"/>
</dbReference>
<name>A0A9W8CI25_9FUNG</name>
<sequence>MQLKFNVLLTYASAALFASTAVAAPISTSPNLIVFGNSLSDIGNTASLTHTQAYWEGRYSNSYVWNEYTAKLLGMNLVNNAYGGATSNNDLSPATSGSISIPSFHDQVVAWLKDNPSPSQYNLDNDVIEVEIGGNDVLYRVSQLLLGTVDVNDFASKLSASIAADVQLLVDAGYRNINLWNLPAVDKTPSITGLGAGALVKPVIAALNAAVKSAVEDVAAKSNASGIHVFDLNSLMGIALQSNVLAALGITDVTDACFTQDANGTTYVCPNPDEHFFYDGVHPASRMHYLWGVVASVLTDDPNTTIDASEVLQLVSTFAINKSNREDNIIVDGITPSQSSAIPPGEDTDTDTYSSATYTTPVYTTPVYPTVAPPISGCK</sequence>
<protein>
    <submittedName>
        <fullName evidence="3">Uncharacterized protein</fullName>
    </submittedName>
</protein>
<evidence type="ECO:0000313" key="3">
    <source>
        <dbReference type="EMBL" id="KAJ1644759.1"/>
    </source>
</evidence>
<feature type="chain" id="PRO_5040890073" evidence="2">
    <location>
        <begin position="24"/>
        <end position="379"/>
    </location>
</feature>
<feature type="signal peptide" evidence="2">
    <location>
        <begin position="1"/>
        <end position="23"/>
    </location>
</feature>
<evidence type="ECO:0000256" key="2">
    <source>
        <dbReference type="SAM" id="SignalP"/>
    </source>
</evidence>
<dbReference type="GO" id="GO:0016788">
    <property type="term" value="F:hydrolase activity, acting on ester bonds"/>
    <property type="evidence" value="ECO:0007669"/>
    <property type="project" value="InterPro"/>
</dbReference>